<gene>
    <name evidence="4" type="primary">CCND2_1</name>
    <name evidence="4" type="ORF">ATANTOWER_014648</name>
</gene>
<evidence type="ECO:0000256" key="2">
    <source>
        <dbReference type="RuleBase" id="RU000383"/>
    </source>
</evidence>
<evidence type="ECO:0000256" key="1">
    <source>
        <dbReference type="ARBA" id="ARBA00003222"/>
    </source>
</evidence>
<sequence>MELYCLESDTAVKAQSDPNILYDDRVLQSLLTIEDSFLPQCSYFQRVQKDIQPYMRRMVAGWMHEVCEAENTNQDVFPLAINYLDRFLAVMPTRKNYLQLLGAVCIFLAAKLKDCRPLSAEKLCVYTDNSITPRELLVRTKLSFIHSFMHSCEPTKMQRHILFLEDIIMLMDKLVSQEVSNFRQVKLQQHSHVCAVDSCGL</sequence>
<proteinExistence type="inferred from homology"/>
<dbReference type="Pfam" id="PF00134">
    <property type="entry name" value="Cyclin_N"/>
    <property type="match status" value="1"/>
</dbReference>
<evidence type="ECO:0000313" key="5">
    <source>
        <dbReference type="Proteomes" id="UP001345963"/>
    </source>
</evidence>
<evidence type="ECO:0000313" key="4">
    <source>
        <dbReference type="EMBL" id="MED6255762.1"/>
    </source>
</evidence>
<keyword evidence="2" id="KW-0195">Cyclin</keyword>
<name>A0ABU7BYM0_9TELE</name>
<dbReference type="InterPro" id="IPR039361">
    <property type="entry name" value="Cyclin"/>
</dbReference>
<dbReference type="EMBL" id="JAHUTI010071890">
    <property type="protein sequence ID" value="MED6255762.1"/>
    <property type="molecule type" value="Genomic_DNA"/>
</dbReference>
<keyword evidence="5" id="KW-1185">Reference proteome</keyword>
<comment type="similarity">
    <text evidence="2">Belongs to the cyclin family.</text>
</comment>
<reference evidence="4 5" key="1">
    <citation type="submission" date="2021-07" db="EMBL/GenBank/DDBJ databases">
        <authorList>
            <person name="Palmer J.M."/>
        </authorList>
    </citation>
    <scope>NUCLEOTIDE SEQUENCE [LARGE SCALE GENOMIC DNA]</scope>
    <source>
        <strain evidence="4 5">AT_MEX2019</strain>
        <tissue evidence="4">Muscle</tissue>
    </source>
</reference>
<evidence type="ECO:0000259" key="3">
    <source>
        <dbReference type="SMART" id="SM00385"/>
    </source>
</evidence>
<dbReference type="SUPFAM" id="SSF47954">
    <property type="entry name" value="Cyclin-like"/>
    <property type="match status" value="1"/>
</dbReference>
<accession>A0ABU7BYM0</accession>
<dbReference type="InterPro" id="IPR006671">
    <property type="entry name" value="Cyclin_N"/>
</dbReference>
<dbReference type="InterPro" id="IPR013763">
    <property type="entry name" value="Cyclin-like_dom"/>
</dbReference>
<dbReference type="Gene3D" id="1.10.472.10">
    <property type="entry name" value="Cyclin-like"/>
    <property type="match status" value="1"/>
</dbReference>
<protein>
    <submittedName>
        <fullName evidence="4">G1/S-specific cyclin-D2</fullName>
    </submittedName>
</protein>
<dbReference type="PANTHER" id="PTHR10177">
    <property type="entry name" value="CYCLINS"/>
    <property type="match status" value="1"/>
</dbReference>
<dbReference type="Proteomes" id="UP001345963">
    <property type="component" value="Unassembled WGS sequence"/>
</dbReference>
<dbReference type="InterPro" id="IPR036915">
    <property type="entry name" value="Cyclin-like_sf"/>
</dbReference>
<organism evidence="4 5">
    <name type="scientific">Ataeniobius toweri</name>
    <dbReference type="NCBI Taxonomy" id="208326"/>
    <lineage>
        <taxon>Eukaryota</taxon>
        <taxon>Metazoa</taxon>
        <taxon>Chordata</taxon>
        <taxon>Craniata</taxon>
        <taxon>Vertebrata</taxon>
        <taxon>Euteleostomi</taxon>
        <taxon>Actinopterygii</taxon>
        <taxon>Neopterygii</taxon>
        <taxon>Teleostei</taxon>
        <taxon>Neoteleostei</taxon>
        <taxon>Acanthomorphata</taxon>
        <taxon>Ovalentaria</taxon>
        <taxon>Atherinomorphae</taxon>
        <taxon>Cyprinodontiformes</taxon>
        <taxon>Goodeidae</taxon>
        <taxon>Ataeniobius</taxon>
    </lineage>
</organism>
<comment type="caution">
    <text evidence="4">The sequence shown here is derived from an EMBL/GenBank/DDBJ whole genome shotgun (WGS) entry which is preliminary data.</text>
</comment>
<comment type="function">
    <text evidence="1">Essential for the control of the cell cycle at the G2/M (mitosis) transition.</text>
</comment>
<feature type="domain" description="Cyclin-like" evidence="3">
    <location>
        <begin position="61"/>
        <end position="145"/>
    </location>
</feature>
<dbReference type="SMART" id="SM00385">
    <property type="entry name" value="CYCLIN"/>
    <property type="match status" value="1"/>
</dbReference>